<keyword evidence="1" id="KW-0812">Transmembrane</keyword>
<accession>Q1H079</accession>
<evidence type="ECO:0000313" key="2">
    <source>
        <dbReference type="EMBL" id="ABE50108.1"/>
    </source>
</evidence>
<keyword evidence="1" id="KW-0472">Membrane</keyword>
<name>Q1H079_METFK</name>
<gene>
    <name evidence="2" type="ordered locus">Mfla_1841</name>
</gene>
<reference evidence="2 3" key="1">
    <citation type="submission" date="2006-03" db="EMBL/GenBank/DDBJ databases">
        <title>Complete sequence of Methylobacillus flagellatus KT.</title>
        <authorList>
            <consortium name="US DOE Joint Genome Institute"/>
            <person name="Copeland A."/>
            <person name="Lucas S."/>
            <person name="Lapidus A."/>
            <person name="Barry K."/>
            <person name="Detter J.C."/>
            <person name="Glavina del Rio T."/>
            <person name="Hammon N."/>
            <person name="Israni S."/>
            <person name="Dalin E."/>
            <person name="Tice H."/>
            <person name="Pitluck S."/>
            <person name="Brettin T."/>
            <person name="Bruce D."/>
            <person name="Han C."/>
            <person name="Tapia R."/>
            <person name="Saunders E."/>
            <person name="Gilna P."/>
            <person name="Schmutz J."/>
            <person name="Larimer F."/>
            <person name="Land M."/>
            <person name="Kyrpides N."/>
            <person name="Anderson I."/>
            <person name="Richardson P."/>
        </authorList>
    </citation>
    <scope>NUCLEOTIDE SEQUENCE [LARGE SCALE GENOMIC DNA]</scope>
    <source>
        <strain evidence="3">KT / ATCC 51484 / DSM 6875</strain>
    </source>
</reference>
<dbReference type="STRING" id="265072.Mfla_1841"/>
<keyword evidence="1" id="KW-1133">Transmembrane helix</keyword>
<sequence>MTGGRTEETIMIPEEYIVVYFISLGLCLLSTIYKTACFKSMLCRQILGSVFWSLVPVMNTFKAMLWLLSLLVTWLDRRKTM</sequence>
<proteinExistence type="predicted"/>
<evidence type="ECO:0000313" key="3">
    <source>
        <dbReference type="Proteomes" id="UP000002440"/>
    </source>
</evidence>
<feature type="transmembrane region" description="Helical" evidence="1">
    <location>
        <begin position="50"/>
        <end position="75"/>
    </location>
</feature>
<dbReference type="KEGG" id="mfa:Mfla_1841"/>
<dbReference type="eggNOG" id="ENOG5030XXW">
    <property type="taxonomic scope" value="Bacteria"/>
</dbReference>
<dbReference type="EMBL" id="CP000284">
    <property type="protein sequence ID" value="ABE50108.1"/>
    <property type="molecule type" value="Genomic_DNA"/>
</dbReference>
<feature type="transmembrane region" description="Helical" evidence="1">
    <location>
        <begin position="17"/>
        <end position="38"/>
    </location>
</feature>
<organism evidence="2 3">
    <name type="scientific">Methylobacillus flagellatus (strain ATCC 51484 / DSM 6875 / VKM B-1610 / KT)</name>
    <dbReference type="NCBI Taxonomy" id="265072"/>
    <lineage>
        <taxon>Bacteria</taxon>
        <taxon>Pseudomonadati</taxon>
        <taxon>Pseudomonadota</taxon>
        <taxon>Betaproteobacteria</taxon>
        <taxon>Nitrosomonadales</taxon>
        <taxon>Methylophilaceae</taxon>
        <taxon>Methylobacillus</taxon>
    </lineage>
</organism>
<dbReference type="OrthoDB" id="8537528at2"/>
<dbReference type="AlphaFoldDB" id="Q1H079"/>
<dbReference type="Proteomes" id="UP000002440">
    <property type="component" value="Chromosome"/>
</dbReference>
<protein>
    <submittedName>
        <fullName evidence="2">Uncharacterized protein</fullName>
    </submittedName>
</protein>
<evidence type="ECO:0000256" key="1">
    <source>
        <dbReference type="SAM" id="Phobius"/>
    </source>
</evidence>
<keyword evidence="3" id="KW-1185">Reference proteome</keyword>
<dbReference type="HOGENOM" id="CLU_2683677_0_0_4"/>